<proteinExistence type="predicted"/>
<feature type="transmembrane region" description="Helical" evidence="1">
    <location>
        <begin position="27"/>
        <end position="45"/>
    </location>
</feature>
<accession>R3TXG7</accession>
<keyword evidence="1" id="KW-0812">Transmembrane</keyword>
<dbReference type="Proteomes" id="UP000013840">
    <property type="component" value="Unassembled WGS sequence"/>
</dbReference>
<gene>
    <name evidence="2" type="ORF">UC7_01630</name>
</gene>
<protein>
    <submittedName>
        <fullName evidence="2">Uncharacterized protein</fullName>
    </submittedName>
</protein>
<sequence length="161" mass="18865">MQTKVIEDEENIENDVYKRDKIKSENFIFTFDIIWFILTGAVSLWKFDKLYVSSKSNSDVAYFVLVFAMPILIKHFLRISFFQTLSEYTNKYIVFFYRTANTCFAISGFYFAIIFLLLSNHGFVVNELVYISTLVFHIVVILLGLYDKIMVRLKPKKTGGN</sequence>
<evidence type="ECO:0000256" key="1">
    <source>
        <dbReference type="SAM" id="Phobius"/>
    </source>
</evidence>
<keyword evidence="3" id="KW-1185">Reference proteome</keyword>
<feature type="transmembrane region" description="Helical" evidence="1">
    <location>
        <begin position="93"/>
        <end position="116"/>
    </location>
</feature>
<keyword evidence="1" id="KW-0472">Membrane</keyword>
<dbReference type="PATRIC" id="fig|1158612.3.peg.1615"/>
<keyword evidence="1" id="KW-1133">Transmembrane helix</keyword>
<dbReference type="AlphaFoldDB" id="R3TXG7"/>
<name>R3TXG7_9ENTE</name>
<comment type="caution">
    <text evidence="2">The sequence shown here is derived from an EMBL/GenBank/DDBJ whole genome shotgun (WGS) entry which is preliminary data.</text>
</comment>
<feature type="transmembrane region" description="Helical" evidence="1">
    <location>
        <begin position="128"/>
        <end position="146"/>
    </location>
</feature>
<evidence type="ECO:0000313" key="2">
    <source>
        <dbReference type="EMBL" id="EOL45833.1"/>
    </source>
</evidence>
<feature type="transmembrane region" description="Helical" evidence="1">
    <location>
        <begin position="60"/>
        <end position="81"/>
    </location>
</feature>
<dbReference type="EMBL" id="AJAU01000017">
    <property type="protein sequence ID" value="EOL45833.1"/>
    <property type="molecule type" value="Genomic_DNA"/>
</dbReference>
<organism evidence="2 3">
    <name type="scientific">Enterococcus caccae ATCC BAA-1240</name>
    <dbReference type="NCBI Taxonomy" id="1158612"/>
    <lineage>
        <taxon>Bacteria</taxon>
        <taxon>Bacillati</taxon>
        <taxon>Bacillota</taxon>
        <taxon>Bacilli</taxon>
        <taxon>Lactobacillales</taxon>
        <taxon>Enterococcaceae</taxon>
        <taxon>Enterococcus</taxon>
    </lineage>
</organism>
<reference evidence="2 3" key="1">
    <citation type="submission" date="2013-02" db="EMBL/GenBank/DDBJ databases">
        <title>The Genome Sequence of Enterococcus caccae BAA-1240.</title>
        <authorList>
            <consortium name="The Broad Institute Genome Sequencing Platform"/>
            <consortium name="The Broad Institute Genome Sequencing Center for Infectious Disease"/>
            <person name="Earl A.M."/>
            <person name="Gilmore M.S."/>
            <person name="Lebreton F."/>
            <person name="Walker B."/>
            <person name="Young S.K."/>
            <person name="Zeng Q."/>
            <person name="Gargeya S."/>
            <person name="Fitzgerald M."/>
            <person name="Haas B."/>
            <person name="Abouelleil A."/>
            <person name="Alvarado L."/>
            <person name="Arachchi H.M."/>
            <person name="Berlin A.M."/>
            <person name="Chapman S.B."/>
            <person name="Dewar J."/>
            <person name="Goldberg J."/>
            <person name="Griggs A."/>
            <person name="Gujja S."/>
            <person name="Hansen M."/>
            <person name="Howarth C."/>
            <person name="Imamovic A."/>
            <person name="Larimer J."/>
            <person name="McCowan C."/>
            <person name="Murphy C."/>
            <person name="Neiman D."/>
            <person name="Pearson M."/>
            <person name="Priest M."/>
            <person name="Roberts A."/>
            <person name="Saif S."/>
            <person name="Shea T."/>
            <person name="Sisk P."/>
            <person name="Sykes S."/>
            <person name="Wortman J."/>
            <person name="Nusbaum C."/>
            <person name="Birren B."/>
        </authorList>
    </citation>
    <scope>NUCLEOTIDE SEQUENCE [LARGE SCALE GENOMIC DNA]</scope>
    <source>
        <strain evidence="2 3">ATCC BAA-1240</strain>
    </source>
</reference>
<evidence type="ECO:0000313" key="3">
    <source>
        <dbReference type="Proteomes" id="UP000013840"/>
    </source>
</evidence>